<dbReference type="NCBIfam" id="TIGR01552">
    <property type="entry name" value="phd_fam"/>
    <property type="match status" value="1"/>
</dbReference>
<dbReference type="EMBL" id="CP001843">
    <property type="protein sequence ID" value="AEF86165.1"/>
    <property type="molecule type" value="Genomic_DNA"/>
</dbReference>
<dbReference type="Proteomes" id="UP000009223">
    <property type="component" value="Chromosome"/>
</dbReference>
<dbReference type="KEGG" id="tpi:TREPR_3428"/>
<dbReference type="HOGENOM" id="CLU_2496948_0_0_12"/>
<keyword evidence="2" id="KW-1185">Reference proteome</keyword>
<evidence type="ECO:0000313" key="1">
    <source>
        <dbReference type="EMBL" id="AEF86165.1"/>
    </source>
</evidence>
<dbReference type="AlphaFoldDB" id="F5YJI9"/>
<sequence>MITVSLADFSRNVQKYLPEDTASEILISRKGEPYIKIVPNKEQKKESATIKQEALATPISNRLLGALSSKNISLDEIRAERLSKYE</sequence>
<protein>
    <submittedName>
        <fullName evidence="1">Putative prevent-host-death family protein</fullName>
    </submittedName>
</protein>
<dbReference type="RefSeq" id="WP_015706857.1">
    <property type="nucleotide sequence ID" value="NC_015578.1"/>
</dbReference>
<gene>
    <name evidence="1" type="ordered locus">TREPR_3428</name>
</gene>
<reference evidence="1 2" key="2">
    <citation type="journal article" date="2011" name="ISME J.">
        <title>RNA-seq reveals cooperative metabolic interactions between two termite-gut spirochete species in co-culture.</title>
        <authorList>
            <person name="Rosenthal A.Z."/>
            <person name="Matson E.G."/>
            <person name="Eldar A."/>
            <person name="Leadbetter J.R."/>
        </authorList>
    </citation>
    <scope>NUCLEOTIDE SEQUENCE [LARGE SCALE GENOMIC DNA]</scope>
    <source>
        <strain evidence="2">ATCC BAA-887 / DSM 12427 / ZAS-2</strain>
    </source>
</reference>
<reference evidence="2" key="1">
    <citation type="submission" date="2009-12" db="EMBL/GenBank/DDBJ databases">
        <title>Complete sequence of Treponema primitia strain ZAS-2.</title>
        <authorList>
            <person name="Tetu S.G."/>
            <person name="Matson E."/>
            <person name="Ren Q."/>
            <person name="Seshadri R."/>
            <person name="Elbourne L."/>
            <person name="Hassan K.A."/>
            <person name="Durkin A."/>
            <person name="Radune D."/>
            <person name="Mohamoud Y."/>
            <person name="Shay R."/>
            <person name="Jin S."/>
            <person name="Zhang X."/>
            <person name="Lucey K."/>
            <person name="Ballor N.R."/>
            <person name="Ottesen E."/>
            <person name="Rosenthal R."/>
            <person name="Allen A."/>
            <person name="Leadbetter J.R."/>
            <person name="Paulsen I.T."/>
        </authorList>
    </citation>
    <scope>NUCLEOTIDE SEQUENCE [LARGE SCALE GENOMIC DNA]</scope>
    <source>
        <strain evidence="2">ATCC BAA-887 / DSM 12427 / ZAS-2</strain>
    </source>
</reference>
<accession>F5YJI9</accession>
<evidence type="ECO:0000313" key="2">
    <source>
        <dbReference type="Proteomes" id="UP000009223"/>
    </source>
</evidence>
<organism evidence="1 2">
    <name type="scientific">Treponema primitia (strain ATCC BAA-887 / DSM 12427 / ZAS-2)</name>
    <dbReference type="NCBI Taxonomy" id="545694"/>
    <lineage>
        <taxon>Bacteria</taxon>
        <taxon>Pseudomonadati</taxon>
        <taxon>Spirochaetota</taxon>
        <taxon>Spirochaetia</taxon>
        <taxon>Spirochaetales</taxon>
        <taxon>Treponemataceae</taxon>
        <taxon>Treponema</taxon>
    </lineage>
</organism>
<proteinExistence type="predicted"/>
<name>F5YJI9_TREPZ</name>